<dbReference type="STRING" id="216946.STURO_v1c06510"/>
<evidence type="ECO:0000313" key="2">
    <source>
        <dbReference type="EMBL" id="AKU79899.1"/>
    </source>
</evidence>
<dbReference type="Proteomes" id="UP000067243">
    <property type="component" value="Chromosome"/>
</dbReference>
<evidence type="ECO:0000256" key="1">
    <source>
        <dbReference type="SAM" id="MobiDB-lite"/>
    </source>
</evidence>
<name>A0A0K1P6Q5_9MOLU</name>
<sequence>MESNNLKIILELSNDENNNPIIVLSNQSNKPIEFFNKINIDELNFSQKNQYNESINKAIKEYKINMTKCAKQIEALNNEWQEKFDQEMQKRDQEIKELKENNEREMQKRDQEIKELKENNEREMQKRDEEMQKIVNVLKKNNIDFEM</sequence>
<organism evidence="2 3">
    <name type="scientific">Spiroplasma turonicum</name>
    <dbReference type="NCBI Taxonomy" id="216946"/>
    <lineage>
        <taxon>Bacteria</taxon>
        <taxon>Bacillati</taxon>
        <taxon>Mycoplasmatota</taxon>
        <taxon>Mollicutes</taxon>
        <taxon>Entomoplasmatales</taxon>
        <taxon>Spiroplasmataceae</taxon>
        <taxon>Spiroplasma</taxon>
    </lineage>
</organism>
<dbReference type="KEGG" id="stur:STURON_00653"/>
<evidence type="ECO:0000313" key="3">
    <source>
        <dbReference type="Proteomes" id="UP000067243"/>
    </source>
</evidence>
<dbReference type="PATRIC" id="fig|216946.3.peg.672"/>
<protein>
    <submittedName>
        <fullName evidence="2">Uncharacterized protein</fullName>
    </submittedName>
</protein>
<accession>A0A0K1P6Q5</accession>
<keyword evidence="3" id="KW-1185">Reference proteome</keyword>
<feature type="region of interest" description="Disordered" evidence="1">
    <location>
        <begin position="98"/>
        <end position="128"/>
    </location>
</feature>
<dbReference type="AlphaFoldDB" id="A0A0K1P6Q5"/>
<gene>
    <name evidence="2" type="ORF">STURON_00653</name>
</gene>
<proteinExistence type="predicted"/>
<dbReference type="EMBL" id="CP012328">
    <property type="protein sequence ID" value="AKU79899.1"/>
    <property type="molecule type" value="Genomic_DNA"/>
</dbReference>
<reference evidence="2 3" key="1">
    <citation type="journal article" date="2015" name="Genome Announc.">
        <title>Complete Genome Sequence of Spiroplasma turonicum Strain Tab4cT, a Parasite of a Horse Fly, Haematopota sp. (Diptera: Tabanidae).</title>
        <authorList>
            <person name="Davis R.E."/>
            <person name="Shao J."/>
            <person name="Zhao Y."/>
            <person name="Gasparich G.E."/>
            <person name="Gaynor B.J."/>
            <person name="Donofrio N."/>
        </authorList>
    </citation>
    <scope>NUCLEOTIDE SEQUENCE [LARGE SCALE GENOMIC DNA]</scope>
    <source>
        <strain evidence="2 3">Tab4c</strain>
    </source>
</reference>